<feature type="transmembrane region" description="Helical" evidence="3">
    <location>
        <begin position="602"/>
        <end position="625"/>
    </location>
</feature>
<feature type="transmembrane region" description="Helical" evidence="3">
    <location>
        <begin position="677"/>
        <end position="694"/>
    </location>
</feature>
<name>A0ABP9YC93_9FUNG</name>
<feature type="compositionally biased region" description="Basic and acidic residues" evidence="2">
    <location>
        <begin position="1"/>
        <end position="13"/>
    </location>
</feature>
<organism evidence="5 6">
    <name type="scientific">Helicostylum pulchrum</name>
    <dbReference type="NCBI Taxonomy" id="562976"/>
    <lineage>
        <taxon>Eukaryota</taxon>
        <taxon>Fungi</taxon>
        <taxon>Fungi incertae sedis</taxon>
        <taxon>Mucoromycota</taxon>
        <taxon>Mucoromycotina</taxon>
        <taxon>Mucoromycetes</taxon>
        <taxon>Mucorales</taxon>
        <taxon>Mucorineae</taxon>
        <taxon>Mucoraceae</taxon>
        <taxon>Helicostylum</taxon>
    </lineage>
</organism>
<feature type="transmembrane region" description="Helical" evidence="3">
    <location>
        <begin position="653"/>
        <end position="670"/>
    </location>
</feature>
<dbReference type="Pfam" id="PF06738">
    <property type="entry name" value="ThrE"/>
    <property type="match status" value="1"/>
</dbReference>
<keyword evidence="3" id="KW-0812">Transmembrane</keyword>
<reference evidence="5 6" key="1">
    <citation type="submission" date="2024-04" db="EMBL/GenBank/DDBJ databases">
        <title>genome sequences of Mucor flavus KT1a and Helicostylum pulchrum KT1b strains isolation_sourced from the surface of a dry-aged beef.</title>
        <authorList>
            <person name="Toyotome T."/>
            <person name="Hosono M."/>
            <person name="Torimaru M."/>
            <person name="Fukuda K."/>
            <person name="Mikami N."/>
        </authorList>
    </citation>
    <scope>NUCLEOTIDE SEQUENCE [LARGE SCALE GENOMIC DNA]</scope>
    <source>
        <strain evidence="5 6">KT1b</strain>
    </source>
</reference>
<keyword evidence="3" id="KW-0472">Membrane</keyword>
<dbReference type="EMBL" id="BAABUJ010000034">
    <property type="protein sequence ID" value="GAA5804400.1"/>
    <property type="molecule type" value="Genomic_DNA"/>
</dbReference>
<evidence type="ECO:0000256" key="1">
    <source>
        <dbReference type="ARBA" id="ARBA00034125"/>
    </source>
</evidence>
<dbReference type="PANTHER" id="PTHR31082:SF4">
    <property type="entry name" value="PHEROMONE-REGULATED MEMBRANE PROTEIN 10"/>
    <property type="match status" value="1"/>
</dbReference>
<dbReference type="Proteomes" id="UP001476247">
    <property type="component" value="Unassembled WGS sequence"/>
</dbReference>
<keyword evidence="6" id="KW-1185">Reference proteome</keyword>
<protein>
    <recommendedName>
        <fullName evidence="4">Threonine/serine exporter-like N-terminal domain-containing protein</fullName>
    </recommendedName>
</protein>
<feature type="transmembrane region" description="Helical" evidence="3">
    <location>
        <begin position="490"/>
        <end position="510"/>
    </location>
</feature>
<feature type="transmembrane region" description="Helical" evidence="3">
    <location>
        <begin position="766"/>
        <end position="789"/>
    </location>
</feature>
<evidence type="ECO:0000313" key="6">
    <source>
        <dbReference type="Proteomes" id="UP001476247"/>
    </source>
</evidence>
<feature type="transmembrane region" description="Helical" evidence="3">
    <location>
        <begin position="732"/>
        <end position="754"/>
    </location>
</feature>
<keyword evidence="3" id="KW-1133">Transmembrane helix</keyword>
<feature type="compositionally biased region" description="Polar residues" evidence="2">
    <location>
        <begin position="17"/>
        <end position="29"/>
    </location>
</feature>
<comment type="caution">
    <text evidence="5">The sequence shown here is derived from an EMBL/GenBank/DDBJ whole genome shotgun (WGS) entry which is preliminary data.</text>
</comment>
<accession>A0ABP9YC93</accession>
<sequence length="801" mass="89436">MDKFFKKSTKKTDQQSNADEYNESNSTDYAINEEVDISTNDNDERSPNPPSPPVRPTLHDIHSASWPRLPELALTTSSNSHIDFKILNYPESPTSLKSMNNIMNDYIKANNNIEEIASDPEIDSDIDAKIVSRNASFDDGDSSLTCSQLPSLNNDHHKVEFIPEDSEANSLVEAALDKDEAKDRHVRFQDHVVESAALVQRMLSVKRHPQQTPDPLQTAILSRHENRIDEEEISLQPTGPVLGGGSVLASLMKLEAVRNQNEKPKKKKHSKERKSLQLKRKKSRPVSLVSLPSQTSTKPLLQEPSKKLKRPPLVKRSSSWLSEVASSKYLVPSLEKRKKTTPSFSRRSSNDSILTTASQFEPITLEDRIRITFEIANILQKQEFLRKLCKSLMLYGCPAHRLEYVMHRVSRTLGVEAEYIYMPSVMLVTFIDSTTHTTETHFIRQNQTFEMHRLSDIYRLEKLVSHGEVSVDEALEFIDKVYNQPPLYPLWLHPFVYAVAAFAGCILFFGGRWQEAGVAAVLGMFFASNELFSKTLSSFQPIWEITVCILIGFVARAITKYGFCFTPIAFSSFIIVLPGYPMAIAIIELVSRQLVSGVVRMVYAIIFSFLLGYGVSMGSELYVAMDKESTLIQSEACNLANRATTCVSSESQWFNFLMVPMFAMAFCVFLKARLPRWPIMASVAAFGYTINYALACWAHAPSQILQVVPAFGLGLVGNLLSKFTGKMSFDAVLIGVFYLVPSSLGLKAAIGLFSTTEEVGTQGAGFALAMIESSIGITLGLFLATLVVYPRGTQHTPLLNL</sequence>
<proteinExistence type="inferred from homology"/>
<evidence type="ECO:0000256" key="3">
    <source>
        <dbReference type="SAM" id="Phobius"/>
    </source>
</evidence>
<dbReference type="InterPro" id="IPR010619">
    <property type="entry name" value="ThrE-like_N"/>
</dbReference>
<feature type="domain" description="Threonine/serine exporter-like N-terminal" evidence="4">
    <location>
        <begin position="384"/>
        <end position="621"/>
    </location>
</feature>
<evidence type="ECO:0000259" key="4">
    <source>
        <dbReference type="Pfam" id="PF06738"/>
    </source>
</evidence>
<evidence type="ECO:0000256" key="2">
    <source>
        <dbReference type="SAM" id="MobiDB-lite"/>
    </source>
</evidence>
<feature type="region of interest" description="Disordered" evidence="2">
    <location>
        <begin position="259"/>
        <end position="312"/>
    </location>
</feature>
<feature type="region of interest" description="Disordered" evidence="2">
    <location>
        <begin position="1"/>
        <end position="61"/>
    </location>
</feature>
<dbReference type="PANTHER" id="PTHR31082">
    <property type="entry name" value="PHEROMONE-REGULATED MEMBRANE PROTEIN 10"/>
    <property type="match status" value="1"/>
</dbReference>
<feature type="compositionally biased region" description="Basic residues" evidence="2">
    <location>
        <begin position="264"/>
        <end position="284"/>
    </location>
</feature>
<evidence type="ECO:0000313" key="5">
    <source>
        <dbReference type="EMBL" id="GAA5804400.1"/>
    </source>
</evidence>
<feature type="compositionally biased region" description="Polar residues" evidence="2">
    <location>
        <begin position="290"/>
        <end position="299"/>
    </location>
</feature>
<feature type="transmembrane region" description="Helical" evidence="3">
    <location>
        <begin position="545"/>
        <end position="563"/>
    </location>
</feature>
<gene>
    <name evidence="5" type="ORF">HPULCUR_009889</name>
</gene>
<feature type="transmembrane region" description="Helical" evidence="3">
    <location>
        <begin position="569"/>
        <end position="590"/>
    </location>
</feature>
<dbReference type="InterPro" id="IPR051361">
    <property type="entry name" value="ThrE/Ser_Exporter"/>
</dbReference>
<comment type="similarity">
    <text evidence="1">Belongs to the ThrE exporter (TC 2.A.79) family.</text>
</comment>
<feature type="transmembrane region" description="Helical" evidence="3">
    <location>
        <begin position="700"/>
        <end position="720"/>
    </location>
</feature>